<keyword evidence="2" id="KW-1185">Reference proteome</keyword>
<evidence type="ECO:0000313" key="2">
    <source>
        <dbReference type="Proteomes" id="UP001232343"/>
    </source>
</evidence>
<reference evidence="1 2" key="1">
    <citation type="submission" date="2023-07" db="EMBL/GenBank/DDBJ databases">
        <title>Genomic Encyclopedia of Type Strains, Phase IV (KMG-IV): sequencing the most valuable type-strain genomes for metagenomic binning, comparative biology and taxonomic classification.</title>
        <authorList>
            <person name="Goeker M."/>
        </authorList>
    </citation>
    <scope>NUCLEOTIDE SEQUENCE [LARGE SCALE GENOMIC DNA]</scope>
    <source>
        <strain evidence="1 2">DSM 27848</strain>
    </source>
</reference>
<gene>
    <name evidence="1" type="ORF">J2S14_003996</name>
</gene>
<protein>
    <submittedName>
        <fullName evidence="1">Uncharacterized protein</fullName>
    </submittedName>
</protein>
<name>A0ABU0D9Q4_9BACI</name>
<dbReference type="EMBL" id="JAUSUO010000013">
    <property type="protein sequence ID" value="MDQ0345149.1"/>
    <property type="molecule type" value="Genomic_DNA"/>
</dbReference>
<dbReference type="Proteomes" id="UP001232343">
    <property type="component" value="Unassembled WGS sequence"/>
</dbReference>
<organism evidence="1 2">
    <name type="scientific">Lederbergia wuyishanensis</name>
    <dbReference type="NCBI Taxonomy" id="1347903"/>
    <lineage>
        <taxon>Bacteria</taxon>
        <taxon>Bacillati</taxon>
        <taxon>Bacillota</taxon>
        <taxon>Bacilli</taxon>
        <taxon>Bacillales</taxon>
        <taxon>Bacillaceae</taxon>
        <taxon>Lederbergia</taxon>
    </lineage>
</organism>
<sequence length="48" mass="5976">MRQVDFLDYELRRLRFDFDKCNSPHIKKQIYLDIDLLHQALQKLKNQK</sequence>
<proteinExistence type="predicted"/>
<dbReference type="RefSeq" id="WP_244681021.1">
    <property type="nucleotide sequence ID" value="NZ_JALIRM010000003.1"/>
</dbReference>
<comment type="caution">
    <text evidence="1">The sequence shown here is derived from an EMBL/GenBank/DDBJ whole genome shotgun (WGS) entry which is preliminary data.</text>
</comment>
<accession>A0ABU0D9Q4</accession>
<evidence type="ECO:0000313" key="1">
    <source>
        <dbReference type="EMBL" id="MDQ0345149.1"/>
    </source>
</evidence>